<dbReference type="Proteomes" id="UP000005237">
    <property type="component" value="Unassembled WGS sequence"/>
</dbReference>
<dbReference type="EnsemblMetazoa" id="CJA31266.1">
    <property type="protein sequence ID" value="CJA31266.1"/>
    <property type="gene ID" value="WBGene00207113"/>
</dbReference>
<feature type="region of interest" description="Disordered" evidence="1">
    <location>
        <begin position="61"/>
        <end position="101"/>
    </location>
</feature>
<accession>A0A8R1IB76</accession>
<feature type="compositionally biased region" description="Polar residues" evidence="1">
    <location>
        <begin position="78"/>
        <end position="89"/>
    </location>
</feature>
<reference evidence="2" key="2">
    <citation type="submission" date="2022-06" db="UniProtKB">
        <authorList>
            <consortium name="EnsemblMetazoa"/>
        </authorList>
    </citation>
    <scope>IDENTIFICATION</scope>
    <source>
        <strain evidence="2">DF5081</strain>
    </source>
</reference>
<protein>
    <submittedName>
        <fullName evidence="2">Uncharacterized protein</fullName>
    </submittedName>
</protein>
<proteinExistence type="predicted"/>
<keyword evidence="3" id="KW-1185">Reference proteome</keyword>
<evidence type="ECO:0000313" key="3">
    <source>
        <dbReference type="Proteomes" id="UP000005237"/>
    </source>
</evidence>
<evidence type="ECO:0000256" key="1">
    <source>
        <dbReference type="SAM" id="MobiDB-lite"/>
    </source>
</evidence>
<dbReference type="AlphaFoldDB" id="A0A8R1IB76"/>
<organism evidence="2 3">
    <name type="scientific">Caenorhabditis japonica</name>
    <dbReference type="NCBI Taxonomy" id="281687"/>
    <lineage>
        <taxon>Eukaryota</taxon>
        <taxon>Metazoa</taxon>
        <taxon>Ecdysozoa</taxon>
        <taxon>Nematoda</taxon>
        <taxon>Chromadorea</taxon>
        <taxon>Rhabditida</taxon>
        <taxon>Rhabditina</taxon>
        <taxon>Rhabditomorpha</taxon>
        <taxon>Rhabditoidea</taxon>
        <taxon>Rhabditidae</taxon>
        <taxon>Peloderinae</taxon>
        <taxon>Caenorhabditis</taxon>
    </lineage>
</organism>
<reference evidence="3" key="1">
    <citation type="submission" date="2010-08" db="EMBL/GenBank/DDBJ databases">
        <authorList>
            <consortium name="Caenorhabditis japonica Sequencing Consortium"/>
            <person name="Wilson R.K."/>
        </authorList>
    </citation>
    <scope>NUCLEOTIDE SEQUENCE [LARGE SCALE GENOMIC DNA]</scope>
    <source>
        <strain evidence="3">DF5081</strain>
    </source>
</reference>
<name>A0A8R1IB76_CAEJA</name>
<evidence type="ECO:0000313" key="2">
    <source>
        <dbReference type="EnsemblMetazoa" id="CJA31266.1"/>
    </source>
</evidence>
<sequence>MRSKQRQTHFDPTIRVAVSEKIMLWKKSFYLYNTEQPTQLTLVLHIDLWEETEEISLSDLSKLNTRPLASTPPLLERSTMNSEVPTDTPQVKAAPAKDTSR</sequence>